<name>A0A6G1ZX24_9FIRM</name>
<protein>
    <submittedName>
        <fullName evidence="1">Uncharacterized protein</fullName>
    </submittedName>
</protein>
<accession>A0A6G1ZX24</accession>
<reference evidence="1" key="1">
    <citation type="journal article" date="2019" name="Nat. Med.">
        <title>A library of human gut bacterial isolates paired with longitudinal multiomics data enables mechanistic microbiome research.</title>
        <authorList>
            <person name="Poyet M."/>
            <person name="Groussin M."/>
            <person name="Gibbons S.M."/>
            <person name="Avila-Pacheco J."/>
            <person name="Jiang X."/>
            <person name="Kearney S.M."/>
            <person name="Perrotta A.R."/>
            <person name="Berdy B."/>
            <person name="Zhao S."/>
            <person name="Lieberman T.D."/>
            <person name="Swanson P.K."/>
            <person name="Smith M."/>
            <person name="Roesemann S."/>
            <person name="Alexander J.E."/>
            <person name="Rich S.A."/>
            <person name="Livny J."/>
            <person name="Vlamakis H."/>
            <person name="Clish C."/>
            <person name="Bullock K."/>
            <person name="Deik A."/>
            <person name="Scott J."/>
            <person name="Pierce K.A."/>
            <person name="Xavier R.J."/>
            <person name="Alm E.J."/>
        </authorList>
    </citation>
    <scope>NUCLEOTIDE SEQUENCE</scope>
    <source>
        <strain evidence="1">BIOML-B7</strain>
    </source>
</reference>
<dbReference type="SUPFAM" id="SSF52540">
    <property type="entry name" value="P-loop containing nucleoside triphosphate hydrolases"/>
    <property type="match status" value="1"/>
</dbReference>
<gene>
    <name evidence="1" type="ORF">GKD79_03230</name>
</gene>
<dbReference type="InterPro" id="IPR027417">
    <property type="entry name" value="P-loop_NTPase"/>
</dbReference>
<proteinExistence type="predicted"/>
<dbReference type="Gene3D" id="3.40.50.300">
    <property type="entry name" value="P-loop containing nucleotide triphosphate hydrolases"/>
    <property type="match status" value="1"/>
</dbReference>
<evidence type="ECO:0000313" key="1">
    <source>
        <dbReference type="EMBL" id="MSC67919.1"/>
    </source>
</evidence>
<dbReference type="RefSeq" id="WP_154252937.1">
    <property type="nucleotide sequence ID" value="NZ_WKQF01000002.1"/>
</dbReference>
<sequence length="202" mass="23735">MIELLGLPGAGKTTYAKKKLGDYTNILENNIYSDNRIRQNLNKIVFYVFFAARNPKRYLLGINRLNNIHFNSRKTKIKMNLYLFMTLGLLDKYKDKDVLIDEGLGQVLWAFYYNSKDSIEAINGIFDMFNEYCCDTVLFISAEKDEIKNRLLLRKNNGGSELQKDLLSDDKYLDFAIECMKRVLSMLEKKDIKYFVIEEREK</sequence>
<dbReference type="AlphaFoldDB" id="A0A6G1ZX24"/>
<organism evidence="1">
    <name type="scientific">Faecalibacterium prausnitzii</name>
    <dbReference type="NCBI Taxonomy" id="853"/>
    <lineage>
        <taxon>Bacteria</taxon>
        <taxon>Bacillati</taxon>
        <taxon>Bacillota</taxon>
        <taxon>Clostridia</taxon>
        <taxon>Eubacteriales</taxon>
        <taxon>Oscillospiraceae</taxon>
        <taxon>Faecalibacterium</taxon>
    </lineage>
</organism>
<dbReference type="EMBL" id="WKQG01000002">
    <property type="protein sequence ID" value="MSC67919.1"/>
    <property type="molecule type" value="Genomic_DNA"/>
</dbReference>
<comment type="caution">
    <text evidence="1">The sequence shown here is derived from an EMBL/GenBank/DDBJ whole genome shotgun (WGS) entry which is preliminary data.</text>
</comment>